<evidence type="ECO:0000313" key="3">
    <source>
        <dbReference type="Proteomes" id="UP001295444"/>
    </source>
</evidence>
<reference evidence="2" key="1">
    <citation type="submission" date="2022-03" db="EMBL/GenBank/DDBJ databases">
        <authorList>
            <person name="Alioto T."/>
            <person name="Alioto T."/>
            <person name="Gomez Garrido J."/>
        </authorList>
    </citation>
    <scope>NUCLEOTIDE SEQUENCE</scope>
</reference>
<dbReference type="PANTHER" id="PTHR21301">
    <property type="entry name" value="REVERSE TRANSCRIPTASE"/>
    <property type="match status" value="1"/>
</dbReference>
<dbReference type="Pfam" id="PF26215">
    <property type="entry name" value="HTH_animal"/>
    <property type="match status" value="1"/>
</dbReference>
<protein>
    <recommendedName>
        <fullName evidence="1">Helix-turn-helix domain-containing protein</fullName>
    </recommendedName>
</protein>
<name>A0AAD1WP61_PELCU</name>
<dbReference type="EMBL" id="OW240920">
    <property type="protein sequence ID" value="CAH2315890.1"/>
    <property type="molecule type" value="Genomic_DNA"/>
</dbReference>
<dbReference type="AlphaFoldDB" id="A0AAD1WP61"/>
<dbReference type="PANTHER" id="PTHR21301:SF12">
    <property type="match status" value="1"/>
</dbReference>
<proteinExistence type="predicted"/>
<dbReference type="Proteomes" id="UP001295444">
    <property type="component" value="Chromosome 09"/>
</dbReference>
<feature type="non-terminal residue" evidence="2">
    <location>
        <position position="173"/>
    </location>
</feature>
<accession>A0AAD1WP61</accession>
<sequence length="173" mass="20686">MIINRKLKYTLFTKPTDRNTLLHFESFHPKHLKQSLPYSQFLRVLRNNSLEHLRGQQIHLMYEKFLLRGYPWLILDKALDRANSSFLTPPSTIQKKTDNRCLFPMQFNTASFDLASTIRNNWHTLELDPSLPEIFRQKPMMCYRQNKNLRDLLVKTDPRHCYRPVKKENINVG</sequence>
<keyword evidence="3" id="KW-1185">Reference proteome</keyword>
<dbReference type="InterPro" id="IPR058912">
    <property type="entry name" value="HTH_animal"/>
</dbReference>
<feature type="domain" description="Helix-turn-helix" evidence="1">
    <location>
        <begin position="21"/>
        <end position="71"/>
    </location>
</feature>
<organism evidence="2 3">
    <name type="scientific">Pelobates cultripes</name>
    <name type="common">Western spadefoot toad</name>
    <dbReference type="NCBI Taxonomy" id="61616"/>
    <lineage>
        <taxon>Eukaryota</taxon>
        <taxon>Metazoa</taxon>
        <taxon>Chordata</taxon>
        <taxon>Craniata</taxon>
        <taxon>Vertebrata</taxon>
        <taxon>Euteleostomi</taxon>
        <taxon>Amphibia</taxon>
        <taxon>Batrachia</taxon>
        <taxon>Anura</taxon>
        <taxon>Pelobatoidea</taxon>
        <taxon>Pelobatidae</taxon>
        <taxon>Pelobates</taxon>
    </lineage>
</organism>
<evidence type="ECO:0000259" key="1">
    <source>
        <dbReference type="Pfam" id="PF26215"/>
    </source>
</evidence>
<evidence type="ECO:0000313" key="2">
    <source>
        <dbReference type="EMBL" id="CAH2315890.1"/>
    </source>
</evidence>
<gene>
    <name evidence="2" type="ORF">PECUL_23A048866</name>
</gene>